<keyword evidence="3" id="KW-1185">Reference proteome</keyword>
<evidence type="ECO:0000313" key="2">
    <source>
        <dbReference type="EMBL" id="MCP1384239.1"/>
    </source>
</evidence>
<evidence type="ECO:0000259" key="1">
    <source>
        <dbReference type="Pfam" id="PF25583"/>
    </source>
</evidence>
<dbReference type="RefSeq" id="WP_253529636.1">
    <property type="nucleotide sequence ID" value="NZ_JAMZEL010000007.1"/>
</dbReference>
<organism evidence="2 3">
    <name type="scientific">Runella salmonicolor</name>
    <dbReference type="NCBI Taxonomy" id="2950278"/>
    <lineage>
        <taxon>Bacteria</taxon>
        <taxon>Pseudomonadati</taxon>
        <taxon>Bacteroidota</taxon>
        <taxon>Cytophagia</taxon>
        <taxon>Cytophagales</taxon>
        <taxon>Spirosomataceae</taxon>
        <taxon>Runella</taxon>
    </lineage>
</organism>
<proteinExistence type="predicted"/>
<dbReference type="Pfam" id="PF25583">
    <property type="entry name" value="WCX"/>
    <property type="match status" value="1"/>
</dbReference>
<reference evidence="2 3" key="1">
    <citation type="submission" date="2022-06" db="EMBL/GenBank/DDBJ databases">
        <title>Runella sp. S5 genome sequencing.</title>
        <authorList>
            <person name="Park S."/>
        </authorList>
    </citation>
    <scope>NUCLEOTIDE SEQUENCE [LARGE SCALE GENOMIC DNA]</scope>
    <source>
        <strain evidence="2 3">S5</strain>
    </source>
</reference>
<protein>
    <submittedName>
        <fullName evidence="2">WYL domain-containing protein</fullName>
    </submittedName>
</protein>
<feature type="domain" description="WCX" evidence="1">
    <location>
        <begin position="4"/>
        <end position="30"/>
    </location>
</feature>
<sequence length="40" mass="4724">MSKILEFRMDVEILEPKELRQKIAETLRSASAMYVCSDEY</sequence>
<evidence type="ECO:0000313" key="3">
    <source>
        <dbReference type="Proteomes" id="UP001204772"/>
    </source>
</evidence>
<dbReference type="EMBL" id="JAMZEL010000007">
    <property type="protein sequence ID" value="MCP1384239.1"/>
    <property type="molecule type" value="Genomic_DNA"/>
</dbReference>
<dbReference type="Proteomes" id="UP001204772">
    <property type="component" value="Unassembled WGS sequence"/>
</dbReference>
<accession>A0ABT1FR82</accession>
<comment type="caution">
    <text evidence="2">The sequence shown here is derived from an EMBL/GenBank/DDBJ whole genome shotgun (WGS) entry which is preliminary data.</text>
</comment>
<dbReference type="InterPro" id="IPR057727">
    <property type="entry name" value="WCX_dom"/>
</dbReference>
<gene>
    <name evidence="2" type="ORF">NCI00_17465</name>
</gene>
<name>A0ABT1FR82_9BACT</name>